<keyword evidence="2" id="KW-1185">Reference proteome</keyword>
<gene>
    <name evidence="1" type="ORF">BDN72DRAFT_840691</name>
</gene>
<dbReference type="EMBL" id="ML208333">
    <property type="protein sequence ID" value="TFK69326.1"/>
    <property type="molecule type" value="Genomic_DNA"/>
</dbReference>
<protein>
    <submittedName>
        <fullName evidence="1">Uncharacterized protein</fullName>
    </submittedName>
</protein>
<evidence type="ECO:0000313" key="1">
    <source>
        <dbReference type="EMBL" id="TFK69326.1"/>
    </source>
</evidence>
<accession>A0ACD3AUM3</accession>
<reference evidence="1 2" key="1">
    <citation type="journal article" date="2019" name="Nat. Ecol. Evol.">
        <title>Megaphylogeny resolves global patterns of mushroom evolution.</title>
        <authorList>
            <person name="Varga T."/>
            <person name="Krizsan K."/>
            <person name="Foldi C."/>
            <person name="Dima B."/>
            <person name="Sanchez-Garcia M."/>
            <person name="Sanchez-Ramirez S."/>
            <person name="Szollosi G.J."/>
            <person name="Szarkandi J.G."/>
            <person name="Papp V."/>
            <person name="Albert L."/>
            <person name="Andreopoulos W."/>
            <person name="Angelini C."/>
            <person name="Antonin V."/>
            <person name="Barry K.W."/>
            <person name="Bougher N.L."/>
            <person name="Buchanan P."/>
            <person name="Buyck B."/>
            <person name="Bense V."/>
            <person name="Catcheside P."/>
            <person name="Chovatia M."/>
            <person name="Cooper J."/>
            <person name="Damon W."/>
            <person name="Desjardin D."/>
            <person name="Finy P."/>
            <person name="Geml J."/>
            <person name="Haridas S."/>
            <person name="Hughes K."/>
            <person name="Justo A."/>
            <person name="Karasinski D."/>
            <person name="Kautmanova I."/>
            <person name="Kiss B."/>
            <person name="Kocsube S."/>
            <person name="Kotiranta H."/>
            <person name="LaButti K.M."/>
            <person name="Lechner B.E."/>
            <person name="Liimatainen K."/>
            <person name="Lipzen A."/>
            <person name="Lukacs Z."/>
            <person name="Mihaltcheva S."/>
            <person name="Morgado L.N."/>
            <person name="Niskanen T."/>
            <person name="Noordeloos M.E."/>
            <person name="Ohm R.A."/>
            <person name="Ortiz-Santana B."/>
            <person name="Ovrebo C."/>
            <person name="Racz N."/>
            <person name="Riley R."/>
            <person name="Savchenko A."/>
            <person name="Shiryaev A."/>
            <person name="Soop K."/>
            <person name="Spirin V."/>
            <person name="Szebenyi C."/>
            <person name="Tomsovsky M."/>
            <person name="Tulloss R.E."/>
            <person name="Uehling J."/>
            <person name="Grigoriev I.V."/>
            <person name="Vagvolgyi C."/>
            <person name="Papp T."/>
            <person name="Martin F.M."/>
            <person name="Miettinen O."/>
            <person name="Hibbett D.S."/>
            <person name="Nagy L.G."/>
        </authorList>
    </citation>
    <scope>NUCLEOTIDE SEQUENCE [LARGE SCALE GENOMIC DNA]</scope>
    <source>
        <strain evidence="1 2">NL-1719</strain>
    </source>
</reference>
<organism evidence="1 2">
    <name type="scientific">Pluteus cervinus</name>
    <dbReference type="NCBI Taxonomy" id="181527"/>
    <lineage>
        <taxon>Eukaryota</taxon>
        <taxon>Fungi</taxon>
        <taxon>Dikarya</taxon>
        <taxon>Basidiomycota</taxon>
        <taxon>Agaricomycotina</taxon>
        <taxon>Agaricomycetes</taxon>
        <taxon>Agaricomycetidae</taxon>
        <taxon>Agaricales</taxon>
        <taxon>Pluteineae</taxon>
        <taxon>Pluteaceae</taxon>
        <taxon>Pluteus</taxon>
    </lineage>
</organism>
<name>A0ACD3AUM3_9AGAR</name>
<evidence type="ECO:0000313" key="2">
    <source>
        <dbReference type="Proteomes" id="UP000308600"/>
    </source>
</evidence>
<dbReference type="Proteomes" id="UP000308600">
    <property type="component" value="Unassembled WGS sequence"/>
</dbReference>
<proteinExistence type="predicted"/>
<sequence length="407" mass="45811">MTRSRSFFNASPMVRLPRRAKSLQTTRSSIHAPTKLWVPVYPRVPQEIIDRIIELALEGLVPGGARQTDFIKIKNLMLVSRNVRQITLKSFFQNFVVEEKPNWHNLLDFLFLEGRHDPKVGFTRIRHLVLSSKVLVEGNSAGKRTFQPISLHRMKNLQSLWCDFSAETLVYQHDCSVCLLESLSRGFGHSQLTSLTLERITRIDTSLLESIAQGLPTLVDLHLSTTERIDLSCCWTCYEDSLTCISHSPIPGAYPTAEALAESFAIALGPLKRLAHLSLGIFLSDESLVYSHIDQAIGERQGVNAKTEDCVLCAEASTTILRRELIATRLLAETLKNLQSVEWSSFYAGKLASTKKVDEVELIVNDGIVPKESYDRAHIRGKHYRFGGMKANVRVARNEGKVWVGRL</sequence>